<sequence>MPEGDQNNEATLSTEAMDDNQEEQVNATIMPVSNPYGSNMALLEHFCGQAPMDIACAEQERLAAPARTTRKRKNRDDEDVLISKGKGVDASDEDDDHIILEMEERNYEASRRVSAHTPDVIPNLLEDSASGSSSGKRARSDEDVVDKHPVGRLRISAEWNGLKKLQADYDEVQEQGNVSTIDRGAVGPVPPQVP</sequence>
<keyword evidence="3" id="KW-1185">Reference proteome</keyword>
<dbReference type="EMBL" id="JAAMPC010000001">
    <property type="protein sequence ID" value="KAG2331264.1"/>
    <property type="molecule type" value="Genomic_DNA"/>
</dbReference>
<feature type="region of interest" description="Disordered" evidence="1">
    <location>
        <begin position="64"/>
        <end position="95"/>
    </location>
</feature>
<feature type="region of interest" description="Disordered" evidence="1">
    <location>
        <begin position="107"/>
        <end position="150"/>
    </location>
</feature>
<name>A0A8X7WK73_BRACI</name>
<proteinExistence type="predicted"/>
<comment type="caution">
    <text evidence="2">The sequence shown here is derived from an EMBL/GenBank/DDBJ whole genome shotgun (WGS) entry which is preliminary data.</text>
</comment>
<dbReference type="AlphaFoldDB" id="A0A8X7WK73"/>
<protein>
    <submittedName>
        <fullName evidence="2">Uncharacterized protein</fullName>
    </submittedName>
</protein>
<evidence type="ECO:0000256" key="1">
    <source>
        <dbReference type="SAM" id="MobiDB-lite"/>
    </source>
</evidence>
<gene>
    <name evidence="2" type="ORF">Bca52824_002444</name>
</gene>
<feature type="compositionally biased region" description="Basic and acidic residues" evidence="1">
    <location>
        <begin position="138"/>
        <end position="149"/>
    </location>
</feature>
<reference evidence="2 3" key="1">
    <citation type="submission" date="2020-02" db="EMBL/GenBank/DDBJ databases">
        <authorList>
            <person name="Ma Q."/>
            <person name="Huang Y."/>
            <person name="Song X."/>
            <person name="Pei D."/>
        </authorList>
    </citation>
    <scope>NUCLEOTIDE SEQUENCE [LARGE SCALE GENOMIC DNA]</scope>
    <source>
        <strain evidence="2">Sxm20200214</strain>
        <tissue evidence="2">Leaf</tissue>
    </source>
</reference>
<feature type="compositionally biased region" description="Polar residues" evidence="1">
    <location>
        <begin position="1"/>
        <end position="14"/>
    </location>
</feature>
<organism evidence="2 3">
    <name type="scientific">Brassica carinata</name>
    <name type="common">Ethiopian mustard</name>
    <name type="synonym">Abyssinian cabbage</name>
    <dbReference type="NCBI Taxonomy" id="52824"/>
    <lineage>
        <taxon>Eukaryota</taxon>
        <taxon>Viridiplantae</taxon>
        <taxon>Streptophyta</taxon>
        <taxon>Embryophyta</taxon>
        <taxon>Tracheophyta</taxon>
        <taxon>Spermatophyta</taxon>
        <taxon>Magnoliopsida</taxon>
        <taxon>eudicotyledons</taxon>
        <taxon>Gunneridae</taxon>
        <taxon>Pentapetalae</taxon>
        <taxon>rosids</taxon>
        <taxon>malvids</taxon>
        <taxon>Brassicales</taxon>
        <taxon>Brassicaceae</taxon>
        <taxon>Brassiceae</taxon>
        <taxon>Brassica</taxon>
    </lineage>
</organism>
<dbReference type="Proteomes" id="UP000886595">
    <property type="component" value="Unassembled WGS sequence"/>
</dbReference>
<accession>A0A8X7WK73</accession>
<evidence type="ECO:0000313" key="2">
    <source>
        <dbReference type="EMBL" id="KAG2331264.1"/>
    </source>
</evidence>
<evidence type="ECO:0000313" key="3">
    <source>
        <dbReference type="Proteomes" id="UP000886595"/>
    </source>
</evidence>
<feature type="region of interest" description="Disordered" evidence="1">
    <location>
        <begin position="1"/>
        <end position="24"/>
    </location>
</feature>